<feature type="region of interest" description="Disordered" evidence="1">
    <location>
        <begin position="1"/>
        <end position="33"/>
    </location>
</feature>
<keyword evidence="2" id="KW-1133">Transmembrane helix</keyword>
<evidence type="ECO:0000256" key="1">
    <source>
        <dbReference type="SAM" id="MobiDB-lite"/>
    </source>
</evidence>
<dbReference type="EMBL" id="CP016808">
    <property type="protein sequence ID" value="ANY69137.1"/>
    <property type="molecule type" value="Genomic_DNA"/>
</dbReference>
<dbReference type="AlphaFoldDB" id="A0A1B2DN58"/>
<evidence type="ECO:0000313" key="3">
    <source>
        <dbReference type="EMBL" id="ANY69137.1"/>
    </source>
</evidence>
<sequence>MSRTWERKVRRNTNQINKNRKKQGGPSFKPAGPQSDRFVGRSYIAPILLLLFIAMYVILAQMDPQFKFDTLLGVTIGCYVFLAIVFFLRRPYITIGKNYVQTRKMTGDKRLGAEAIKTIRVQPGYVSIEPQKGSTWAFSRVFHRYPTDEISARLEQFAKENGITYEQK</sequence>
<keyword evidence="2" id="KW-0812">Transmembrane</keyword>
<name>A0A1B2DN58_9BACL</name>
<proteinExistence type="predicted"/>
<evidence type="ECO:0000256" key="2">
    <source>
        <dbReference type="SAM" id="Phobius"/>
    </source>
</evidence>
<gene>
    <name evidence="3" type="ORF">BBD42_23630</name>
</gene>
<organism evidence="3">
    <name type="scientific">Paenibacillus sp. BIHB 4019</name>
    <dbReference type="NCBI Taxonomy" id="1870819"/>
    <lineage>
        <taxon>Bacteria</taxon>
        <taxon>Bacillati</taxon>
        <taxon>Bacillota</taxon>
        <taxon>Bacilli</taxon>
        <taxon>Bacillales</taxon>
        <taxon>Paenibacillaceae</taxon>
        <taxon>Paenibacillus</taxon>
    </lineage>
</organism>
<accession>A0A1B2DN58</accession>
<keyword evidence="2" id="KW-0472">Membrane</keyword>
<evidence type="ECO:0008006" key="4">
    <source>
        <dbReference type="Google" id="ProtNLM"/>
    </source>
</evidence>
<feature type="transmembrane region" description="Helical" evidence="2">
    <location>
        <begin position="68"/>
        <end position="88"/>
    </location>
</feature>
<dbReference type="RefSeq" id="WP_099520182.1">
    <property type="nucleotide sequence ID" value="NZ_CP016808.1"/>
</dbReference>
<feature type="transmembrane region" description="Helical" evidence="2">
    <location>
        <begin position="43"/>
        <end position="62"/>
    </location>
</feature>
<reference evidence="3" key="1">
    <citation type="submission" date="2016-08" db="EMBL/GenBank/DDBJ databases">
        <title>Complete Genome Seqeunce of Paenibacillus sp. BIHB 4019 from tea rhizoplane.</title>
        <authorList>
            <person name="Thakur R."/>
            <person name="Swarnkar M.K."/>
            <person name="Gulati A."/>
        </authorList>
    </citation>
    <scope>NUCLEOTIDE SEQUENCE [LARGE SCALE GENOMIC DNA]</scope>
    <source>
        <strain evidence="3">BIHB4019</strain>
    </source>
</reference>
<protein>
    <recommendedName>
        <fullName evidence="4">Methyltransferase</fullName>
    </recommendedName>
</protein>